<dbReference type="RefSeq" id="WP_313767625.1">
    <property type="nucleotide sequence ID" value="NZ_BAAAVH010000065.1"/>
</dbReference>
<gene>
    <name evidence="8" type="ORF">ACFP0N_30410</name>
</gene>
<feature type="transmembrane region" description="Helical" evidence="7">
    <location>
        <begin position="66"/>
        <end position="87"/>
    </location>
</feature>
<reference evidence="9" key="1">
    <citation type="journal article" date="2019" name="Int. J. Syst. Evol. Microbiol.">
        <title>The Global Catalogue of Microorganisms (GCM) 10K type strain sequencing project: providing services to taxonomists for standard genome sequencing and annotation.</title>
        <authorList>
            <consortium name="The Broad Institute Genomics Platform"/>
            <consortium name="The Broad Institute Genome Sequencing Center for Infectious Disease"/>
            <person name="Wu L."/>
            <person name="Ma J."/>
        </authorList>
    </citation>
    <scope>NUCLEOTIDE SEQUENCE [LARGE SCALE GENOMIC DNA]</scope>
    <source>
        <strain evidence="9">CGMCC 4.1469</strain>
    </source>
</reference>
<evidence type="ECO:0000256" key="3">
    <source>
        <dbReference type="ARBA" id="ARBA00022692"/>
    </source>
</evidence>
<dbReference type="PANTHER" id="PTHR23513:SF11">
    <property type="entry name" value="STAPHYLOFERRIN A TRANSPORTER"/>
    <property type="match status" value="1"/>
</dbReference>
<feature type="region of interest" description="Disordered" evidence="6">
    <location>
        <begin position="221"/>
        <end position="242"/>
    </location>
</feature>
<proteinExistence type="predicted"/>
<evidence type="ECO:0000256" key="2">
    <source>
        <dbReference type="ARBA" id="ARBA00022475"/>
    </source>
</evidence>
<dbReference type="InterPro" id="IPR011701">
    <property type="entry name" value="MFS"/>
</dbReference>
<dbReference type="Proteomes" id="UP001596067">
    <property type="component" value="Unassembled WGS sequence"/>
</dbReference>
<dbReference type="InterPro" id="IPR036259">
    <property type="entry name" value="MFS_trans_sf"/>
</dbReference>
<feature type="transmembrane region" description="Helical" evidence="7">
    <location>
        <begin position="294"/>
        <end position="312"/>
    </location>
</feature>
<organism evidence="8 9">
    <name type="scientific">Kitasatospora aburaviensis</name>
    <dbReference type="NCBI Taxonomy" id="67265"/>
    <lineage>
        <taxon>Bacteria</taxon>
        <taxon>Bacillati</taxon>
        <taxon>Actinomycetota</taxon>
        <taxon>Actinomycetes</taxon>
        <taxon>Kitasatosporales</taxon>
        <taxon>Streptomycetaceae</taxon>
        <taxon>Kitasatospora</taxon>
    </lineage>
</organism>
<comment type="subcellular location">
    <subcellularLocation>
        <location evidence="1">Cell membrane</location>
        <topology evidence="1">Multi-pass membrane protein</topology>
    </subcellularLocation>
</comment>
<feature type="compositionally biased region" description="Basic and acidic residues" evidence="6">
    <location>
        <begin position="1"/>
        <end position="10"/>
    </location>
</feature>
<feature type="transmembrane region" description="Helical" evidence="7">
    <location>
        <begin position="324"/>
        <end position="341"/>
    </location>
</feature>
<dbReference type="SUPFAM" id="SSF103473">
    <property type="entry name" value="MFS general substrate transporter"/>
    <property type="match status" value="1"/>
</dbReference>
<feature type="transmembrane region" description="Helical" evidence="7">
    <location>
        <begin position="385"/>
        <end position="404"/>
    </location>
</feature>
<dbReference type="CDD" id="cd06173">
    <property type="entry name" value="MFS_MefA_like"/>
    <property type="match status" value="1"/>
</dbReference>
<accession>A0ABW1F532</accession>
<evidence type="ECO:0000256" key="6">
    <source>
        <dbReference type="SAM" id="MobiDB-lite"/>
    </source>
</evidence>
<feature type="transmembrane region" description="Helical" evidence="7">
    <location>
        <begin position="131"/>
        <end position="154"/>
    </location>
</feature>
<feature type="transmembrane region" description="Helical" evidence="7">
    <location>
        <begin position="99"/>
        <end position="119"/>
    </location>
</feature>
<name>A0ABW1F532_9ACTN</name>
<dbReference type="Pfam" id="PF07690">
    <property type="entry name" value="MFS_1"/>
    <property type="match status" value="1"/>
</dbReference>
<keyword evidence="9" id="KW-1185">Reference proteome</keyword>
<evidence type="ECO:0000256" key="1">
    <source>
        <dbReference type="ARBA" id="ARBA00004651"/>
    </source>
</evidence>
<evidence type="ECO:0000313" key="8">
    <source>
        <dbReference type="EMBL" id="MFC5889293.1"/>
    </source>
</evidence>
<sequence length="443" mass="45260">MAIDLTKRDAAAAPTGERGGRRRSRVGPLRHRDFRRLWLGAGLSGLGSQLTALAMPLWILDRTGSPALAGLVATMRLVALFAAQLPAGALADRRRRRTILIAADAGRAAAVAALGLLVLSGQDAGRGPVLLAGALATVEGLLTSVAMPAGMAALPRLVPRRELDAAVAFGQGQAYAVQFLGPLLGAALYRLQPAVPFLLDGLSYVVSLGLVLTVRRSLGGGDSDGGSRGESNGDSRGDSGSGGGLRAAVADGLRYVVGSRYLRALLAWSALVNFATAGIAFVLVVVAGRDRPQSLGVALAVTAVAGVVGALLAPRFPRVSDARLLRVVTAMIVAAAAGAALRPSPVVMTLCTAAIALVSPAVVVRTNTRVLALVPDALMGRVQGSLFLVGGCLYPFATVVTGWLDERFSAGGAMAAHTVVLAVVLALTFLPGLRRPPPPDAGR</sequence>
<keyword evidence="5 7" id="KW-0472">Membrane</keyword>
<feature type="transmembrane region" description="Helical" evidence="7">
    <location>
        <begin position="347"/>
        <end position="364"/>
    </location>
</feature>
<keyword evidence="3 7" id="KW-0812">Transmembrane</keyword>
<protein>
    <submittedName>
        <fullName evidence="8">MFS transporter</fullName>
    </submittedName>
</protein>
<feature type="transmembrane region" description="Helical" evidence="7">
    <location>
        <begin position="410"/>
        <end position="433"/>
    </location>
</feature>
<feature type="transmembrane region" description="Helical" evidence="7">
    <location>
        <begin position="264"/>
        <end position="288"/>
    </location>
</feature>
<keyword evidence="4 7" id="KW-1133">Transmembrane helix</keyword>
<dbReference type="EMBL" id="JBHSOD010000054">
    <property type="protein sequence ID" value="MFC5889293.1"/>
    <property type="molecule type" value="Genomic_DNA"/>
</dbReference>
<dbReference type="Gene3D" id="1.20.1250.20">
    <property type="entry name" value="MFS general substrate transporter like domains"/>
    <property type="match status" value="1"/>
</dbReference>
<keyword evidence="2" id="KW-1003">Cell membrane</keyword>
<evidence type="ECO:0000256" key="7">
    <source>
        <dbReference type="SAM" id="Phobius"/>
    </source>
</evidence>
<evidence type="ECO:0000256" key="5">
    <source>
        <dbReference type="ARBA" id="ARBA00023136"/>
    </source>
</evidence>
<dbReference type="PANTHER" id="PTHR23513">
    <property type="entry name" value="INTEGRAL MEMBRANE EFFLUX PROTEIN-RELATED"/>
    <property type="match status" value="1"/>
</dbReference>
<feature type="region of interest" description="Disordered" evidence="6">
    <location>
        <begin position="1"/>
        <end position="26"/>
    </location>
</feature>
<comment type="caution">
    <text evidence="8">The sequence shown here is derived from an EMBL/GenBank/DDBJ whole genome shotgun (WGS) entry which is preliminary data.</text>
</comment>
<feature type="transmembrane region" description="Helical" evidence="7">
    <location>
        <begin position="37"/>
        <end position="60"/>
    </location>
</feature>
<evidence type="ECO:0000256" key="4">
    <source>
        <dbReference type="ARBA" id="ARBA00022989"/>
    </source>
</evidence>
<evidence type="ECO:0000313" key="9">
    <source>
        <dbReference type="Proteomes" id="UP001596067"/>
    </source>
</evidence>
<feature type="compositionally biased region" description="Basic and acidic residues" evidence="6">
    <location>
        <begin position="225"/>
        <end position="237"/>
    </location>
</feature>